<dbReference type="AlphaFoldDB" id="V5HSB4"/>
<feature type="signal peptide" evidence="1">
    <location>
        <begin position="1"/>
        <end position="18"/>
    </location>
</feature>
<reference evidence="2" key="1">
    <citation type="journal article" date="2015" name="Sci. Rep.">
        <title>Tissue- and time-dependent transcription in Ixodes ricinus salivary glands and midguts when blood feeding on the vertebrate host.</title>
        <authorList>
            <person name="Kotsyfakis M."/>
            <person name="Schwarz A."/>
            <person name="Erhart J."/>
            <person name="Ribeiro J.M."/>
        </authorList>
    </citation>
    <scope>NUCLEOTIDE SEQUENCE</scope>
    <source>
        <tissue evidence="2">Salivary gland and midgut</tissue>
    </source>
</reference>
<evidence type="ECO:0000256" key="1">
    <source>
        <dbReference type="SAM" id="SignalP"/>
    </source>
</evidence>
<evidence type="ECO:0000313" key="2">
    <source>
        <dbReference type="EMBL" id="JAB81174.1"/>
    </source>
</evidence>
<protein>
    <submittedName>
        <fullName evidence="2">Putative secreted salivary peptide of 6.78 kDa</fullName>
    </submittedName>
</protein>
<proteinExistence type="evidence at transcript level"/>
<sequence>MNILIVCIVIANVVISQGNVKEAGKNRFRNFKEQSLRVYDRQECRYLGYRMQKRRSKKLLQKSLVSKLTCLAKSDSAAKFRGAEPVPHGACFLRSQVSKLRSRRFCHLMRFIWLSDGLLVERESERITKIKP</sequence>
<feature type="chain" id="PRO_5004735788" evidence="1">
    <location>
        <begin position="19"/>
        <end position="132"/>
    </location>
</feature>
<keyword evidence="1" id="KW-0732">Signal</keyword>
<accession>V5HSB4</accession>
<organism evidence="2">
    <name type="scientific">Ixodes ricinus</name>
    <name type="common">Common tick</name>
    <name type="synonym">Acarus ricinus</name>
    <dbReference type="NCBI Taxonomy" id="34613"/>
    <lineage>
        <taxon>Eukaryota</taxon>
        <taxon>Metazoa</taxon>
        <taxon>Ecdysozoa</taxon>
        <taxon>Arthropoda</taxon>
        <taxon>Chelicerata</taxon>
        <taxon>Arachnida</taxon>
        <taxon>Acari</taxon>
        <taxon>Parasitiformes</taxon>
        <taxon>Ixodida</taxon>
        <taxon>Ixodoidea</taxon>
        <taxon>Ixodidae</taxon>
        <taxon>Ixodinae</taxon>
        <taxon>Ixodes</taxon>
    </lineage>
</organism>
<name>V5HSB4_IXORI</name>
<dbReference type="EMBL" id="GANP01003294">
    <property type="protein sequence ID" value="JAB81174.1"/>
    <property type="molecule type" value="mRNA"/>
</dbReference>